<keyword evidence="4" id="KW-0813">Transport</keyword>
<evidence type="ECO:0000256" key="6">
    <source>
        <dbReference type="ARBA" id="ARBA00022519"/>
    </source>
</evidence>
<accession>A0A1M6J9T4</accession>
<dbReference type="Pfam" id="PF13379">
    <property type="entry name" value="NMT1_2"/>
    <property type="match status" value="1"/>
</dbReference>
<evidence type="ECO:0000256" key="4">
    <source>
        <dbReference type="ARBA" id="ARBA00022448"/>
    </source>
</evidence>
<dbReference type="EMBL" id="FQZU01000007">
    <property type="protein sequence ID" value="SHJ43477.1"/>
    <property type="molecule type" value="Genomic_DNA"/>
</dbReference>
<dbReference type="Gene3D" id="3.40.190.10">
    <property type="entry name" value="Periplasmic binding protein-like II"/>
    <property type="match status" value="2"/>
</dbReference>
<dbReference type="AlphaFoldDB" id="A0A1M6J9T4"/>
<dbReference type="GO" id="GO:0012505">
    <property type="term" value="C:endomembrane system"/>
    <property type="evidence" value="ECO:0007669"/>
    <property type="project" value="UniProtKB-SubCell"/>
</dbReference>
<keyword evidence="6" id="KW-0997">Cell inner membrane</keyword>
<dbReference type="InterPro" id="IPR044527">
    <property type="entry name" value="NrtA/CpmA_ABC-bd_dom"/>
</dbReference>
<sequence>MADKTVIRVGHLPITDHLILGLTKYKLEKGGETFNNASLETVSIGGWNQVADALAAGEINAAFVLAPTAMDLFKSGVKIKLVMFTHRTGSVLITNKRANIQTLEDFAGKVIIIPYQLSVHHMLLHKLMSEKGMIPGKDVMLEVMAPGQMPMAIQYDEEGEVGGFIVAEPFGSQAILEGYGEEFALSKDIWPNHPCCVLVMNEELTEGHPDAVLELIKSLELSGRYAAQKPEGAAAVGAWFFNQKKEIMERVLAGEIQRIKTDELMPVIDDLAVIQDYMSGQMGVLSDKIDLEKFVDAKFAQEVGCK</sequence>
<dbReference type="GO" id="GO:0042597">
    <property type="term" value="C:periplasmic space"/>
    <property type="evidence" value="ECO:0007669"/>
    <property type="project" value="UniProtKB-SubCell"/>
</dbReference>
<keyword evidence="10" id="KW-1185">Reference proteome</keyword>
<comment type="subcellular location">
    <subcellularLocation>
        <location evidence="1">Endomembrane system</location>
    </subcellularLocation>
    <subcellularLocation>
        <location evidence="2">Periplasm</location>
    </subcellularLocation>
</comment>
<dbReference type="PANTHER" id="PTHR30024">
    <property type="entry name" value="ALIPHATIC SULFONATES-BINDING PROTEIN-RELATED"/>
    <property type="match status" value="1"/>
</dbReference>
<reference evidence="10" key="1">
    <citation type="submission" date="2016-11" db="EMBL/GenBank/DDBJ databases">
        <authorList>
            <person name="Varghese N."/>
            <person name="Submissions S."/>
        </authorList>
    </citation>
    <scope>NUCLEOTIDE SEQUENCE [LARGE SCALE GENOMIC DNA]</scope>
    <source>
        <strain evidence="10">DSM 16219</strain>
    </source>
</reference>
<protein>
    <submittedName>
        <fullName evidence="9">NitT/TauT family transport system substrate-binding protein</fullName>
    </submittedName>
</protein>
<evidence type="ECO:0000256" key="3">
    <source>
        <dbReference type="ARBA" id="ARBA00010742"/>
    </source>
</evidence>
<dbReference type="Proteomes" id="UP000183994">
    <property type="component" value="Unassembled WGS sequence"/>
</dbReference>
<organism evidence="9 10">
    <name type="scientific">Desulfatibacillum alkenivorans DSM 16219</name>
    <dbReference type="NCBI Taxonomy" id="1121393"/>
    <lineage>
        <taxon>Bacteria</taxon>
        <taxon>Pseudomonadati</taxon>
        <taxon>Thermodesulfobacteriota</taxon>
        <taxon>Desulfobacteria</taxon>
        <taxon>Desulfobacterales</taxon>
        <taxon>Desulfatibacillaceae</taxon>
        <taxon>Desulfatibacillum</taxon>
    </lineage>
</organism>
<keyword evidence="7" id="KW-0732">Signal</keyword>
<keyword evidence="8" id="KW-0472">Membrane</keyword>
<proteinExistence type="inferred from homology"/>
<evidence type="ECO:0000256" key="5">
    <source>
        <dbReference type="ARBA" id="ARBA00022475"/>
    </source>
</evidence>
<evidence type="ECO:0000256" key="7">
    <source>
        <dbReference type="ARBA" id="ARBA00022729"/>
    </source>
</evidence>
<dbReference type="SUPFAM" id="SSF53850">
    <property type="entry name" value="Periplasmic binding protein-like II"/>
    <property type="match status" value="1"/>
</dbReference>
<evidence type="ECO:0000256" key="1">
    <source>
        <dbReference type="ARBA" id="ARBA00004308"/>
    </source>
</evidence>
<dbReference type="RefSeq" id="WP_073474858.1">
    <property type="nucleotide sequence ID" value="NZ_FQZU01000007.1"/>
</dbReference>
<dbReference type="PANTHER" id="PTHR30024:SF47">
    <property type="entry name" value="TAURINE-BINDING PERIPLASMIC PROTEIN"/>
    <property type="match status" value="1"/>
</dbReference>
<keyword evidence="5" id="KW-1003">Cell membrane</keyword>
<evidence type="ECO:0000313" key="9">
    <source>
        <dbReference type="EMBL" id="SHJ43477.1"/>
    </source>
</evidence>
<comment type="similarity">
    <text evidence="3">Belongs to the bacterial solute-binding protein SsuA/TauA family.</text>
</comment>
<dbReference type="STRING" id="1121393.SAMN02745216_01670"/>
<gene>
    <name evidence="9" type="ORF">SAMN02745216_01670</name>
</gene>
<dbReference type="OrthoDB" id="5516036at2"/>
<evidence type="ECO:0000256" key="2">
    <source>
        <dbReference type="ARBA" id="ARBA00004418"/>
    </source>
</evidence>
<evidence type="ECO:0000313" key="10">
    <source>
        <dbReference type="Proteomes" id="UP000183994"/>
    </source>
</evidence>
<name>A0A1M6J9T4_9BACT</name>
<dbReference type="CDD" id="cd13553">
    <property type="entry name" value="PBP2_NrtA_CpmA_like"/>
    <property type="match status" value="1"/>
</dbReference>
<evidence type="ECO:0000256" key="8">
    <source>
        <dbReference type="ARBA" id="ARBA00023136"/>
    </source>
</evidence>